<organism evidence="10 11">
    <name type="scientific">Galdieria yellowstonensis</name>
    <dbReference type="NCBI Taxonomy" id="3028027"/>
    <lineage>
        <taxon>Eukaryota</taxon>
        <taxon>Rhodophyta</taxon>
        <taxon>Bangiophyceae</taxon>
        <taxon>Galdieriales</taxon>
        <taxon>Galdieriaceae</taxon>
        <taxon>Galdieria</taxon>
    </lineage>
</organism>
<evidence type="ECO:0000256" key="5">
    <source>
        <dbReference type="ARBA" id="ARBA00023163"/>
    </source>
</evidence>
<dbReference type="InterPro" id="IPR000943">
    <property type="entry name" value="RNA_pol_sigma70"/>
</dbReference>
<evidence type="ECO:0000313" key="10">
    <source>
        <dbReference type="EMBL" id="KAK4525149.1"/>
    </source>
</evidence>
<evidence type="ECO:0000259" key="9">
    <source>
        <dbReference type="Pfam" id="PF04545"/>
    </source>
</evidence>
<dbReference type="Pfam" id="PF04539">
    <property type="entry name" value="Sigma70_r3"/>
    <property type="match status" value="2"/>
</dbReference>
<protein>
    <recommendedName>
        <fullName evidence="12">RNA polymerase primary sigma factor</fullName>
    </recommendedName>
</protein>
<dbReference type="InterPro" id="IPR036388">
    <property type="entry name" value="WH-like_DNA-bd_sf"/>
</dbReference>
<name>A0AAV9ICR7_9RHOD</name>
<dbReference type="GO" id="GO:0003677">
    <property type="term" value="F:DNA binding"/>
    <property type="evidence" value="ECO:0007669"/>
    <property type="project" value="UniProtKB-KW"/>
</dbReference>
<evidence type="ECO:0000313" key="11">
    <source>
        <dbReference type="Proteomes" id="UP001300502"/>
    </source>
</evidence>
<feature type="domain" description="RNA polymerase sigma-70 region 4" evidence="9">
    <location>
        <begin position="484"/>
        <end position="534"/>
    </location>
</feature>
<feature type="region of interest" description="Disordered" evidence="6">
    <location>
        <begin position="148"/>
        <end position="211"/>
    </location>
</feature>
<dbReference type="InterPro" id="IPR007630">
    <property type="entry name" value="RNA_pol_sigma70_r4"/>
</dbReference>
<evidence type="ECO:0000259" key="8">
    <source>
        <dbReference type="Pfam" id="PF04542"/>
    </source>
</evidence>
<dbReference type="PRINTS" id="PR00046">
    <property type="entry name" value="SIGMA70FCT"/>
</dbReference>
<evidence type="ECO:0000256" key="2">
    <source>
        <dbReference type="ARBA" id="ARBA00023015"/>
    </source>
</evidence>
<dbReference type="Proteomes" id="UP001300502">
    <property type="component" value="Unassembled WGS sequence"/>
</dbReference>
<dbReference type="AlphaFoldDB" id="A0AAV9ICR7"/>
<dbReference type="EMBL" id="JANCYU010000028">
    <property type="protein sequence ID" value="KAK4525149.1"/>
    <property type="molecule type" value="Genomic_DNA"/>
</dbReference>
<dbReference type="InterPro" id="IPR050239">
    <property type="entry name" value="Sigma-70_RNA_pol_init_factors"/>
</dbReference>
<dbReference type="SUPFAM" id="SSF88946">
    <property type="entry name" value="Sigma2 domain of RNA polymerase sigma factors"/>
    <property type="match status" value="1"/>
</dbReference>
<evidence type="ECO:0000256" key="6">
    <source>
        <dbReference type="SAM" id="MobiDB-lite"/>
    </source>
</evidence>
<dbReference type="InterPro" id="IPR007627">
    <property type="entry name" value="RNA_pol_sigma70_r2"/>
</dbReference>
<dbReference type="Pfam" id="PF04545">
    <property type="entry name" value="Sigma70_r4"/>
    <property type="match status" value="1"/>
</dbReference>
<proteinExistence type="inferred from homology"/>
<keyword evidence="2" id="KW-0805">Transcription regulation</keyword>
<sequence length="545" mass="61784">MYSCFSPHSSMSFIVVTPFHQNVLQKSKVSWETFSRPNSCKQTFEYTRLQKGSLSCKAATCVSYSKNCNPCVNTNTTRNRGNESDAKNATSVVRNANSGSRRQENKQELCEIARHLQEQEGSDKLSEEWDIEKMSTDELVKATVRLEKSLSSHKASNQKVSKVADTRSRKQYPKYSDVETVSDRRSEDNLASKKEQQKNGNSKASTLDVRSVTTIRRGKNTVFNLKEYLEHIQQSQSLRQNEELKLTENVKRVALADSAFKELCQRLDREPTVDEWANAIEVSVEKLEEIMKLGRISKQALVTLHMGLIRMIANEVLRSRFSVDAKTSFMDLVQEGSVGVLRAAEKFDGKLGWRFSTYAAWWIRATMNRALEEHSRSVHIPVGVLESYHLAKKSETALTLKLGRAPTDEEVAKEMGVSVKKLRLCIQSVHNRPMSLDSFFSTSDNSANTDRSSLCIPDSESEGTVDKIVESMLRSDLQKLIDEKLKPQEKRALMLRFGLEDGAPKTLEECGKIMRISCERVRKIVLAGLEKLRHPSVIRKLEVYA</sequence>
<dbReference type="PANTHER" id="PTHR30603">
    <property type="entry name" value="RNA POLYMERASE SIGMA FACTOR RPO"/>
    <property type="match status" value="1"/>
</dbReference>
<dbReference type="Pfam" id="PF04542">
    <property type="entry name" value="Sigma70_r2"/>
    <property type="match status" value="1"/>
</dbReference>
<dbReference type="InterPro" id="IPR013324">
    <property type="entry name" value="RNA_pol_sigma_r3/r4-like"/>
</dbReference>
<dbReference type="PANTHER" id="PTHR30603:SF47">
    <property type="entry name" value="RNA POLYMERASE SIGMA FACTOR SIGD, CHLOROPLASTIC"/>
    <property type="match status" value="1"/>
</dbReference>
<feature type="compositionally biased region" description="Polar residues" evidence="6">
    <location>
        <begin position="87"/>
        <end position="100"/>
    </location>
</feature>
<feature type="domain" description="RNA polymerase sigma-70 region 3" evidence="7">
    <location>
        <begin position="395"/>
        <end position="443"/>
    </location>
</feature>
<keyword evidence="11" id="KW-1185">Reference proteome</keyword>
<comment type="caution">
    <text evidence="10">The sequence shown here is derived from an EMBL/GenBank/DDBJ whole genome shotgun (WGS) entry which is preliminary data.</text>
</comment>
<comment type="similarity">
    <text evidence="1">Belongs to the sigma-70 factor family.</text>
</comment>
<dbReference type="Gene3D" id="1.10.10.10">
    <property type="entry name" value="Winged helix-like DNA-binding domain superfamily/Winged helix DNA-binding domain"/>
    <property type="match status" value="2"/>
</dbReference>
<feature type="domain" description="RNA polymerase sigma-70 region 2" evidence="8">
    <location>
        <begin position="304"/>
        <end position="376"/>
    </location>
</feature>
<evidence type="ECO:0000259" key="7">
    <source>
        <dbReference type="Pfam" id="PF04539"/>
    </source>
</evidence>
<gene>
    <name evidence="10" type="ORF">GAYE_SCF08G3055</name>
</gene>
<dbReference type="NCBIfam" id="TIGR02937">
    <property type="entry name" value="sigma70-ECF"/>
    <property type="match status" value="1"/>
</dbReference>
<keyword evidence="3" id="KW-0731">Sigma factor</keyword>
<keyword evidence="5" id="KW-0804">Transcription</keyword>
<accession>A0AAV9ICR7</accession>
<dbReference type="InterPro" id="IPR007624">
    <property type="entry name" value="RNA_pol_sigma70_r3"/>
</dbReference>
<evidence type="ECO:0008006" key="12">
    <source>
        <dbReference type="Google" id="ProtNLM"/>
    </source>
</evidence>
<dbReference type="SUPFAM" id="SSF88659">
    <property type="entry name" value="Sigma3 and sigma4 domains of RNA polymerase sigma factors"/>
    <property type="match status" value="2"/>
</dbReference>
<evidence type="ECO:0000256" key="1">
    <source>
        <dbReference type="ARBA" id="ARBA00007788"/>
    </source>
</evidence>
<feature type="region of interest" description="Disordered" evidence="6">
    <location>
        <begin position="79"/>
        <end position="106"/>
    </location>
</feature>
<evidence type="ECO:0000256" key="4">
    <source>
        <dbReference type="ARBA" id="ARBA00023125"/>
    </source>
</evidence>
<dbReference type="InterPro" id="IPR014284">
    <property type="entry name" value="RNA_pol_sigma-70_dom"/>
</dbReference>
<reference evidence="10 11" key="1">
    <citation type="submission" date="2022-07" db="EMBL/GenBank/DDBJ databases">
        <title>Genome-wide signatures of adaptation to extreme environments.</title>
        <authorList>
            <person name="Cho C.H."/>
            <person name="Yoon H.S."/>
        </authorList>
    </citation>
    <scope>NUCLEOTIDE SEQUENCE [LARGE SCALE GENOMIC DNA]</scope>
    <source>
        <strain evidence="10 11">108.79 E11</strain>
    </source>
</reference>
<dbReference type="GO" id="GO:0006352">
    <property type="term" value="P:DNA-templated transcription initiation"/>
    <property type="evidence" value="ECO:0007669"/>
    <property type="project" value="InterPro"/>
</dbReference>
<keyword evidence="4" id="KW-0238">DNA-binding</keyword>
<dbReference type="GO" id="GO:0016987">
    <property type="term" value="F:sigma factor activity"/>
    <property type="evidence" value="ECO:0007669"/>
    <property type="project" value="UniProtKB-KW"/>
</dbReference>
<dbReference type="Gene3D" id="1.20.120.1810">
    <property type="match status" value="1"/>
</dbReference>
<feature type="domain" description="RNA polymerase sigma-70 region 3" evidence="7">
    <location>
        <begin position="259"/>
        <end position="295"/>
    </location>
</feature>
<dbReference type="InterPro" id="IPR013325">
    <property type="entry name" value="RNA_pol_sigma_r2"/>
</dbReference>
<evidence type="ECO:0000256" key="3">
    <source>
        <dbReference type="ARBA" id="ARBA00023082"/>
    </source>
</evidence>
<feature type="compositionally biased region" description="Basic and acidic residues" evidence="6">
    <location>
        <begin position="181"/>
        <end position="197"/>
    </location>
</feature>